<gene>
    <name evidence="1" type="ORF">LCGC14_1253220</name>
</gene>
<dbReference type="AlphaFoldDB" id="A0A0F9L5X5"/>
<accession>A0A0F9L5X5</accession>
<protein>
    <submittedName>
        <fullName evidence="1">Uncharacterized protein</fullName>
    </submittedName>
</protein>
<sequence length="55" mass="6222">MSIGEIPIEYHEHPFFNGQWHWAVWVRTWASTGTNDEAPDDAPISCAVCGQSYGR</sequence>
<reference evidence="1" key="1">
    <citation type="journal article" date="2015" name="Nature">
        <title>Complex archaea that bridge the gap between prokaryotes and eukaryotes.</title>
        <authorList>
            <person name="Spang A."/>
            <person name="Saw J.H."/>
            <person name="Jorgensen S.L."/>
            <person name="Zaremba-Niedzwiedzka K."/>
            <person name="Martijn J."/>
            <person name="Lind A.E."/>
            <person name="van Eijk R."/>
            <person name="Schleper C."/>
            <person name="Guy L."/>
            <person name="Ettema T.J."/>
        </authorList>
    </citation>
    <scope>NUCLEOTIDE SEQUENCE</scope>
</reference>
<evidence type="ECO:0000313" key="1">
    <source>
        <dbReference type="EMBL" id="KKM88983.1"/>
    </source>
</evidence>
<comment type="caution">
    <text evidence="1">The sequence shown here is derived from an EMBL/GenBank/DDBJ whole genome shotgun (WGS) entry which is preliminary data.</text>
</comment>
<dbReference type="EMBL" id="LAZR01006887">
    <property type="protein sequence ID" value="KKM88983.1"/>
    <property type="molecule type" value="Genomic_DNA"/>
</dbReference>
<name>A0A0F9L5X5_9ZZZZ</name>
<organism evidence="1">
    <name type="scientific">marine sediment metagenome</name>
    <dbReference type="NCBI Taxonomy" id="412755"/>
    <lineage>
        <taxon>unclassified sequences</taxon>
        <taxon>metagenomes</taxon>
        <taxon>ecological metagenomes</taxon>
    </lineage>
</organism>
<proteinExistence type="predicted"/>